<organism evidence="1 2">
    <name type="scientific">Rhipicephalus microplus</name>
    <name type="common">Cattle tick</name>
    <name type="synonym">Boophilus microplus</name>
    <dbReference type="NCBI Taxonomy" id="6941"/>
    <lineage>
        <taxon>Eukaryota</taxon>
        <taxon>Metazoa</taxon>
        <taxon>Ecdysozoa</taxon>
        <taxon>Arthropoda</taxon>
        <taxon>Chelicerata</taxon>
        <taxon>Arachnida</taxon>
        <taxon>Acari</taxon>
        <taxon>Parasitiformes</taxon>
        <taxon>Ixodida</taxon>
        <taxon>Ixodoidea</taxon>
        <taxon>Ixodidae</taxon>
        <taxon>Rhipicephalinae</taxon>
        <taxon>Rhipicephalus</taxon>
        <taxon>Boophilus</taxon>
    </lineage>
</organism>
<evidence type="ECO:0000313" key="2">
    <source>
        <dbReference type="Proteomes" id="UP000821866"/>
    </source>
</evidence>
<accession>A0A9J6D0I0</accession>
<sequence>MSCDEMLAVQAGIDIESSKVPSGPEETCYSPFESLCGEIPQSFLPSNSRGRHKRELDGVKTVVFSEMKRAKKLDCSSSEPSGTRAVTTFLNPRIVEIDENMEANVVLMGQSIPGTMLPYSSSLTTTEEVRALLKHVDEVNICSGGPSPLEFPLVEPESAYIDVCQKWRHKQCCIILSGDFPSCEKCINLANTLRTRKKRMEEKKRLSKPGRLRLPSLQKNATGFFIMPQRVPAIELQSN</sequence>
<protein>
    <submittedName>
        <fullName evidence="1">Uncharacterized protein</fullName>
    </submittedName>
</protein>
<gene>
    <name evidence="1" type="ORF">HPB51_027318</name>
</gene>
<dbReference type="AlphaFoldDB" id="A0A9J6D0I0"/>
<proteinExistence type="predicted"/>
<keyword evidence="2" id="KW-1185">Reference proteome</keyword>
<name>A0A9J6D0I0_RHIMP</name>
<dbReference type="EMBL" id="JABSTU010003941">
    <property type="protein sequence ID" value="KAH7964446.1"/>
    <property type="molecule type" value="Genomic_DNA"/>
</dbReference>
<reference evidence="1" key="1">
    <citation type="journal article" date="2020" name="Cell">
        <title>Large-Scale Comparative Analyses of Tick Genomes Elucidate Their Genetic Diversity and Vector Capacities.</title>
        <authorList>
            <consortium name="Tick Genome and Microbiome Consortium (TIGMIC)"/>
            <person name="Jia N."/>
            <person name="Wang J."/>
            <person name="Shi W."/>
            <person name="Du L."/>
            <person name="Sun Y."/>
            <person name="Zhan W."/>
            <person name="Jiang J.F."/>
            <person name="Wang Q."/>
            <person name="Zhang B."/>
            <person name="Ji P."/>
            <person name="Bell-Sakyi L."/>
            <person name="Cui X.M."/>
            <person name="Yuan T.T."/>
            <person name="Jiang B.G."/>
            <person name="Yang W.F."/>
            <person name="Lam T.T."/>
            <person name="Chang Q.C."/>
            <person name="Ding S.J."/>
            <person name="Wang X.J."/>
            <person name="Zhu J.G."/>
            <person name="Ruan X.D."/>
            <person name="Zhao L."/>
            <person name="Wei J.T."/>
            <person name="Ye R.Z."/>
            <person name="Que T.C."/>
            <person name="Du C.H."/>
            <person name="Zhou Y.H."/>
            <person name="Cheng J.X."/>
            <person name="Dai P.F."/>
            <person name="Guo W.B."/>
            <person name="Han X.H."/>
            <person name="Huang E.J."/>
            <person name="Li L.F."/>
            <person name="Wei W."/>
            <person name="Gao Y.C."/>
            <person name="Liu J.Z."/>
            <person name="Shao H.Z."/>
            <person name="Wang X."/>
            <person name="Wang C.C."/>
            <person name="Yang T.C."/>
            <person name="Huo Q.B."/>
            <person name="Li W."/>
            <person name="Chen H.Y."/>
            <person name="Chen S.E."/>
            <person name="Zhou L.G."/>
            <person name="Ni X.B."/>
            <person name="Tian J.H."/>
            <person name="Sheng Y."/>
            <person name="Liu T."/>
            <person name="Pan Y.S."/>
            <person name="Xia L.Y."/>
            <person name="Li J."/>
            <person name="Zhao F."/>
            <person name="Cao W.C."/>
        </authorList>
    </citation>
    <scope>NUCLEOTIDE SEQUENCE</scope>
    <source>
        <strain evidence="1">Rmic-2018</strain>
    </source>
</reference>
<reference evidence="1" key="2">
    <citation type="submission" date="2021-09" db="EMBL/GenBank/DDBJ databases">
        <authorList>
            <person name="Jia N."/>
            <person name="Wang J."/>
            <person name="Shi W."/>
            <person name="Du L."/>
            <person name="Sun Y."/>
            <person name="Zhan W."/>
            <person name="Jiang J."/>
            <person name="Wang Q."/>
            <person name="Zhang B."/>
            <person name="Ji P."/>
            <person name="Sakyi L.B."/>
            <person name="Cui X."/>
            <person name="Yuan T."/>
            <person name="Jiang B."/>
            <person name="Yang W."/>
            <person name="Lam T.T.-Y."/>
            <person name="Chang Q."/>
            <person name="Ding S."/>
            <person name="Wang X."/>
            <person name="Zhu J."/>
            <person name="Ruan X."/>
            <person name="Zhao L."/>
            <person name="Wei J."/>
            <person name="Que T."/>
            <person name="Du C."/>
            <person name="Cheng J."/>
            <person name="Dai P."/>
            <person name="Han X."/>
            <person name="Huang E."/>
            <person name="Gao Y."/>
            <person name="Liu J."/>
            <person name="Shao H."/>
            <person name="Ye R."/>
            <person name="Li L."/>
            <person name="Wei W."/>
            <person name="Wang X."/>
            <person name="Wang C."/>
            <person name="Huo Q."/>
            <person name="Li W."/>
            <person name="Guo W."/>
            <person name="Chen H."/>
            <person name="Chen S."/>
            <person name="Zhou L."/>
            <person name="Zhou L."/>
            <person name="Ni X."/>
            <person name="Tian J."/>
            <person name="Zhou Y."/>
            <person name="Sheng Y."/>
            <person name="Liu T."/>
            <person name="Pan Y."/>
            <person name="Xia L."/>
            <person name="Li J."/>
            <person name="Zhao F."/>
            <person name="Cao W."/>
        </authorList>
    </citation>
    <scope>NUCLEOTIDE SEQUENCE</scope>
    <source>
        <strain evidence="1">Rmic-2018</strain>
        <tissue evidence="1">Larvae</tissue>
    </source>
</reference>
<dbReference type="Proteomes" id="UP000821866">
    <property type="component" value="Unassembled WGS sequence"/>
</dbReference>
<comment type="caution">
    <text evidence="1">The sequence shown here is derived from an EMBL/GenBank/DDBJ whole genome shotgun (WGS) entry which is preliminary data.</text>
</comment>
<evidence type="ECO:0000313" key="1">
    <source>
        <dbReference type="EMBL" id="KAH7964446.1"/>
    </source>
</evidence>